<dbReference type="InterPro" id="IPR011105">
    <property type="entry name" value="Cell_wall_hydrolase_SleB"/>
</dbReference>
<keyword evidence="1" id="KW-0812">Transmembrane</keyword>
<reference evidence="3 4" key="1">
    <citation type="submission" date="2020-07" db="EMBL/GenBank/DDBJ databases">
        <authorList>
            <person name="Sun Q."/>
        </authorList>
    </citation>
    <scope>NUCLEOTIDE SEQUENCE [LARGE SCALE GENOMIC DNA]</scope>
    <source>
        <strain evidence="3 4">CGMCC 1.13654</strain>
    </source>
</reference>
<evidence type="ECO:0000313" key="4">
    <source>
        <dbReference type="Proteomes" id="UP000570166"/>
    </source>
</evidence>
<dbReference type="AlphaFoldDB" id="A0A838L5M5"/>
<dbReference type="GO" id="GO:0016787">
    <property type="term" value="F:hydrolase activity"/>
    <property type="evidence" value="ECO:0007669"/>
    <property type="project" value="UniProtKB-KW"/>
</dbReference>
<dbReference type="InterPro" id="IPR042047">
    <property type="entry name" value="SleB_dom1"/>
</dbReference>
<evidence type="ECO:0000259" key="2">
    <source>
        <dbReference type="Pfam" id="PF07486"/>
    </source>
</evidence>
<comment type="caution">
    <text evidence="3">The sequence shown here is derived from an EMBL/GenBank/DDBJ whole genome shotgun (WGS) entry which is preliminary data.</text>
</comment>
<feature type="domain" description="Cell wall hydrolase SleB" evidence="2">
    <location>
        <begin position="104"/>
        <end position="212"/>
    </location>
</feature>
<dbReference type="Pfam" id="PF07486">
    <property type="entry name" value="Hydrolase_2"/>
    <property type="match status" value="1"/>
</dbReference>
<dbReference type="EMBL" id="JACEIB010000001">
    <property type="protein sequence ID" value="MBA2932908.1"/>
    <property type="molecule type" value="Genomic_DNA"/>
</dbReference>
<dbReference type="Gene3D" id="1.10.10.2520">
    <property type="entry name" value="Cell wall hydrolase SleB, domain 1"/>
    <property type="match status" value="1"/>
</dbReference>
<keyword evidence="4" id="KW-1185">Reference proteome</keyword>
<sequence length="219" mass="23916">MARGGTRRRRTITRRRWSPSPLAMLAFASVAILIGSIAFWLAHPPKPAPRPKFTMDEARAYNARIPFVSGPLTPAAPFHFHGTPAAREQAVLCLATAALYEAGDDPRGQAAVIQVVLNRVRVPGFPKTVCGVVYQGSGLTTGCQFSFTCDGSVARRPEHAGWEAARLEARRALSGHVFRAVGTATHYHADWMVPYWIGSLDKIAKVKSHIFYRPKAPAS</sequence>
<evidence type="ECO:0000256" key="1">
    <source>
        <dbReference type="SAM" id="Phobius"/>
    </source>
</evidence>
<name>A0A838L5M5_9SPHN</name>
<proteinExistence type="predicted"/>
<organism evidence="3 4">
    <name type="scientific">Sphingomonas chungangi</name>
    <dbReference type="NCBI Taxonomy" id="2683589"/>
    <lineage>
        <taxon>Bacteria</taxon>
        <taxon>Pseudomonadati</taxon>
        <taxon>Pseudomonadota</taxon>
        <taxon>Alphaproteobacteria</taxon>
        <taxon>Sphingomonadales</taxon>
        <taxon>Sphingomonadaceae</taxon>
        <taxon>Sphingomonas</taxon>
    </lineage>
</organism>
<keyword evidence="3" id="KW-0378">Hydrolase</keyword>
<keyword evidence="1" id="KW-0472">Membrane</keyword>
<accession>A0A838L5M5</accession>
<keyword evidence="1" id="KW-1133">Transmembrane helix</keyword>
<protein>
    <submittedName>
        <fullName evidence="3">Cell wall hydrolase</fullName>
    </submittedName>
</protein>
<evidence type="ECO:0000313" key="3">
    <source>
        <dbReference type="EMBL" id="MBA2932908.1"/>
    </source>
</evidence>
<dbReference type="Proteomes" id="UP000570166">
    <property type="component" value="Unassembled WGS sequence"/>
</dbReference>
<feature type="transmembrane region" description="Helical" evidence="1">
    <location>
        <begin position="21"/>
        <end position="42"/>
    </location>
</feature>
<gene>
    <name evidence="3" type="ORF">HZF05_02245</name>
</gene>